<name>A0ABS5ZMD3_9GAMM</name>
<organism evidence="1 2">
    <name type="scientific">Zooshikella harenae</name>
    <dbReference type="NCBI Taxonomy" id="2827238"/>
    <lineage>
        <taxon>Bacteria</taxon>
        <taxon>Pseudomonadati</taxon>
        <taxon>Pseudomonadota</taxon>
        <taxon>Gammaproteobacteria</taxon>
        <taxon>Oceanospirillales</taxon>
        <taxon>Zooshikellaceae</taxon>
        <taxon>Zooshikella</taxon>
    </lineage>
</organism>
<feature type="non-terminal residue" evidence="1">
    <location>
        <position position="1"/>
    </location>
</feature>
<accession>A0ABS5ZMD3</accession>
<sequence>SPAQIISEPTGICFSDLVAWGGTFERLFEFIQKWVLEYKQDFPAVVGKLSFLGITQRTKNSPNTWRWQQNASWVKEHPKLTVKNVSIPVELWDYLGNRQAKVAKTNYPERWGGHEIVSPPREDGNLKALKQAYQIYSLGIEQKREFAEKLASTQEFKDAWLRSLVNELKRSA</sequence>
<keyword evidence="2" id="KW-1185">Reference proteome</keyword>
<evidence type="ECO:0000313" key="2">
    <source>
        <dbReference type="Proteomes" id="UP000690515"/>
    </source>
</evidence>
<protein>
    <submittedName>
        <fullName evidence="1">Uncharacterized protein</fullName>
    </submittedName>
</protein>
<dbReference type="RefSeq" id="WP_215822839.1">
    <property type="nucleotide sequence ID" value="NZ_JAGSOY010000348.1"/>
</dbReference>
<reference evidence="1 2" key="1">
    <citation type="submission" date="2021-04" db="EMBL/GenBank/DDBJ databases">
        <authorList>
            <person name="Pira H."/>
            <person name="Risdian C."/>
            <person name="Wink J."/>
        </authorList>
    </citation>
    <scope>NUCLEOTIDE SEQUENCE [LARGE SCALE GENOMIC DNA]</scope>
    <source>
        <strain evidence="1 2">WH53</strain>
    </source>
</reference>
<gene>
    <name evidence="1" type="ORF">KCG35_26065</name>
</gene>
<dbReference type="EMBL" id="JAGSOY010000348">
    <property type="protein sequence ID" value="MBU2714522.1"/>
    <property type="molecule type" value="Genomic_DNA"/>
</dbReference>
<evidence type="ECO:0000313" key="1">
    <source>
        <dbReference type="EMBL" id="MBU2714522.1"/>
    </source>
</evidence>
<proteinExistence type="predicted"/>
<dbReference type="Proteomes" id="UP000690515">
    <property type="component" value="Unassembled WGS sequence"/>
</dbReference>
<comment type="caution">
    <text evidence="1">The sequence shown here is derived from an EMBL/GenBank/DDBJ whole genome shotgun (WGS) entry which is preliminary data.</text>
</comment>